<dbReference type="EMBL" id="AP008957">
    <property type="protein sequence ID" value="BAH31982.1"/>
    <property type="molecule type" value="Genomic_DNA"/>
</dbReference>
<reference evidence="3" key="1">
    <citation type="submission" date="2005-03" db="EMBL/GenBank/DDBJ databases">
        <title>Comparison of the complete genome sequences of Rhodococcus erythropolis PR4 and Rhodococcus opacus B4.</title>
        <authorList>
            <person name="Takarada H."/>
            <person name="Sekine M."/>
            <person name="Hosoyama A."/>
            <person name="Yamada R."/>
            <person name="Fujisawa T."/>
            <person name="Omata S."/>
            <person name="Shimizu A."/>
            <person name="Tsukatani N."/>
            <person name="Tanikawa S."/>
            <person name="Fujita N."/>
            <person name="Harayama S."/>
        </authorList>
    </citation>
    <scope>NUCLEOTIDE SEQUENCE [LARGE SCALE GENOMIC DNA]</scope>
    <source>
        <strain evidence="3">PR4 / NBRC 100887</strain>
    </source>
</reference>
<dbReference type="HOGENOM" id="CLU_178530_0_0_11"/>
<evidence type="ECO:0000313" key="3">
    <source>
        <dbReference type="Proteomes" id="UP000002204"/>
    </source>
</evidence>
<dbReference type="eggNOG" id="ENOG5031ZKQ">
    <property type="taxonomic scope" value="Bacteria"/>
</dbReference>
<feature type="compositionally biased region" description="Basic and acidic residues" evidence="1">
    <location>
        <begin position="59"/>
        <end position="68"/>
    </location>
</feature>
<accession>C0ZT09</accession>
<evidence type="ECO:0000313" key="2">
    <source>
        <dbReference type="EMBL" id="BAH31982.1"/>
    </source>
</evidence>
<sequence>MFLVRHFGMVGDQRHLTKGFQMNDRDALTAISTKLDTLIGAETNGLQDEVPPGSSVQRTEQDGEHGRWGHDYRLANKYLEALDIGQPGLIDRDEMERLAQEYI</sequence>
<evidence type="ECO:0000256" key="1">
    <source>
        <dbReference type="SAM" id="MobiDB-lite"/>
    </source>
</evidence>
<organism evidence="2 3">
    <name type="scientific">Rhodococcus erythropolis (strain PR4 / NBRC 100887)</name>
    <dbReference type="NCBI Taxonomy" id="234621"/>
    <lineage>
        <taxon>Bacteria</taxon>
        <taxon>Bacillati</taxon>
        <taxon>Actinomycetota</taxon>
        <taxon>Actinomycetes</taxon>
        <taxon>Mycobacteriales</taxon>
        <taxon>Nocardiaceae</taxon>
        <taxon>Rhodococcus</taxon>
        <taxon>Rhodococcus erythropolis group</taxon>
    </lineage>
</organism>
<dbReference type="KEGG" id="rer:RER_12740"/>
<dbReference type="AlphaFoldDB" id="C0ZT09"/>
<name>C0ZT09_RHOE4</name>
<proteinExistence type="predicted"/>
<feature type="region of interest" description="Disordered" evidence="1">
    <location>
        <begin position="44"/>
        <end position="68"/>
    </location>
</feature>
<reference evidence="2 3" key="2">
    <citation type="journal article" date="2006" name="Environ. Microbiol.">
        <title>Sequence analysis of three plasmids harboured in Rhodococcus erythropolis strain PR4.</title>
        <authorList>
            <person name="Sekine M."/>
            <person name="Tanikawa S."/>
            <person name="Omata S."/>
            <person name="Saito M."/>
            <person name="Fujisawa T."/>
            <person name="Tsukatani N."/>
            <person name="Tajima T."/>
            <person name="Sekigawa T."/>
            <person name="Kosugi H."/>
            <person name="Matsuo Y."/>
            <person name="Nishiko R."/>
            <person name="Imamura K."/>
            <person name="Ito M."/>
            <person name="Narita H."/>
            <person name="Tago S."/>
            <person name="Fujita N."/>
            <person name="Harayama S."/>
        </authorList>
    </citation>
    <scope>NUCLEOTIDE SEQUENCE [LARGE SCALE GENOMIC DNA]</scope>
    <source>
        <strain evidence="3">PR4 / NBRC 100887</strain>
    </source>
</reference>
<evidence type="ECO:0008006" key="4">
    <source>
        <dbReference type="Google" id="ProtNLM"/>
    </source>
</evidence>
<protein>
    <recommendedName>
        <fullName evidence="4">Modification methylase HgiDII</fullName>
    </recommendedName>
</protein>
<gene>
    <name evidence="2" type="ordered locus">RER_12740</name>
</gene>
<dbReference type="Proteomes" id="UP000002204">
    <property type="component" value="Chromosome"/>
</dbReference>